<dbReference type="InterPro" id="IPR041657">
    <property type="entry name" value="HTH_17"/>
</dbReference>
<dbReference type="GO" id="GO:0003677">
    <property type="term" value="F:DNA binding"/>
    <property type="evidence" value="ECO:0007669"/>
    <property type="project" value="InterPro"/>
</dbReference>
<protein>
    <recommendedName>
        <fullName evidence="1">Helix-turn-helix domain-containing protein</fullName>
    </recommendedName>
</protein>
<dbReference type="EMBL" id="CP020809">
    <property type="protein sequence ID" value="ART68161.1"/>
    <property type="molecule type" value="Genomic_DNA"/>
</dbReference>
<dbReference type="RefSeq" id="WP_198344271.1">
    <property type="nucleotide sequence ID" value="NZ_CP020809.1"/>
</dbReference>
<dbReference type="InterPro" id="IPR010093">
    <property type="entry name" value="SinI_DNA-bd"/>
</dbReference>
<dbReference type="SUPFAM" id="SSF46955">
    <property type="entry name" value="Putative DNA-binding domain"/>
    <property type="match status" value="1"/>
</dbReference>
<dbReference type="InterPro" id="IPR009061">
    <property type="entry name" value="DNA-bd_dom_put_sf"/>
</dbReference>
<evidence type="ECO:0000313" key="2">
    <source>
        <dbReference type="EMBL" id="ART68161.1"/>
    </source>
</evidence>
<name>A0A1Y0BYY3_9MYCO</name>
<accession>A0A1Y0BYY3</accession>
<dbReference type="Proteomes" id="UP000195331">
    <property type="component" value="Chromosome"/>
</dbReference>
<evidence type="ECO:0000313" key="3">
    <source>
        <dbReference type="Proteomes" id="UP000195331"/>
    </source>
</evidence>
<reference evidence="2 3" key="1">
    <citation type="submission" date="2017-04" db="EMBL/GenBank/DDBJ databases">
        <title>Whole Genome Sequence of 1,4-Dioxane Degrading Bacterium Mycobacterium dioxanotrophicus PH-06.</title>
        <authorList>
            <person name="He Y."/>
        </authorList>
    </citation>
    <scope>NUCLEOTIDE SEQUENCE [LARGE SCALE GENOMIC DNA]</scope>
    <source>
        <strain evidence="2 3">PH-06</strain>
    </source>
</reference>
<dbReference type="Pfam" id="PF12728">
    <property type="entry name" value="HTH_17"/>
    <property type="match status" value="1"/>
</dbReference>
<evidence type="ECO:0000259" key="1">
    <source>
        <dbReference type="Pfam" id="PF12728"/>
    </source>
</evidence>
<keyword evidence="3" id="KW-1185">Reference proteome</keyword>
<proteinExistence type="predicted"/>
<gene>
    <name evidence="2" type="ORF">BTO20_05775</name>
</gene>
<dbReference type="NCBIfam" id="TIGR01764">
    <property type="entry name" value="excise"/>
    <property type="match status" value="1"/>
</dbReference>
<feature type="domain" description="Helix-turn-helix" evidence="1">
    <location>
        <begin position="13"/>
        <end position="62"/>
    </location>
</feature>
<dbReference type="AlphaFoldDB" id="A0A1Y0BYY3"/>
<sequence>MPQEEPSSPLRKLLTIPEAAAALRVGRTTVYELFKTGLLGSLQVAGRRFVPVTEIDRFIAEHTQVSA</sequence>
<organism evidence="2 3">
    <name type="scientific">Mycobacterium dioxanotrophicus</name>
    <dbReference type="NCBI Taxonomy" id="482462"/>
    <lineage>
        <taxon>Bacteria</taxon>
        <taxon>Bacillati</taxon>
        <taxon>Actinomycetota</taxon>
        <taxon>Actinomycetes</taxon>
        <taxon>Mycobacteriales</taxon>
        <taxon>Mycobacteriaceae</taxon>
        <taxon>Mycobacterium</taxon>
    </lineage>
</organism>
<dbReference type="KEGG" id="mdx:BTO20_05775"/>